<dbReference type="HOGENOM" id="CLU_2928558_0_0_1"/>
<dbReference type="EMBL" id="EAAA01001054">
    <property type="status" value="NOT_ANNOTATED_CDS"/>
    <property type="molecule type" value="Genomic_DNA"/>
</dbReference>
<organism evidence="1 2">
    <name type="scientific">Ciona intestinalis</name>
    <name type="common">Transparent sea squirt</name>
    <name type="synonym">Ascidia intestinalis</name>
    <dbReference type="NCBI Taxonomy" id="7719"/>
    <lineage>
        <taxon>Eukaryota</taxon>
        <taxon>Metazoa</taxon>
        <taxon>Chordata</taxon>
        <taxon>Tunicata</taxon>
        <taxon>Ascidiacea</taxon>
        <taxon>Phlebobranchia</taxon>
        <taxon>Cionidae</taxon>
        <taxon>Ciona</taxon>
    </lineage>
</organism>
<protein>
    <submittedName>
        <fullName evidence="1">Uncharacterized protein</fullName>
    </submittedName>
</protein>
<keyword evidence="2" id="KW-1185">Reference proteome</keyword>
<reference evidence="1" key="2">
    <citation type="journal article" date="2008" name="Genome Biol.">
        <title>Improved genome assembly and evidence-based global gene model set for the chordate Ciona intestinalis: new insight into intron and operon populations.</title>
        <authorList>
            <person name="Satou Y."/>
            <person name="Mineta K."/>
            <person name="Ogasawara M."/>
            <person name="Sasakura Y."/>
            <person name="Shoguchi E."/>
            <person name="Ueno K."/>
            <person name="Yamada L."/>
            <person name="Matsumoto J."/>
            <person name="Wasserscheid J."/>
            <person name="Dewar K."/>
            <person name="Wiley G.B."/>
            <person name="Macmil S.L."/>
            <person name="Roe B.A."/>
            <person name="Zeller R.W."/>
            <person name="Hastings K.E."/>
            <person name="Lemaire P."/>
            <person name="Lindquist E."/>
            <person name="Endo T."/>
            <person name="Hotta K."/>
            <person name="Inaba K."/>
        </authorList>
    </citation>
    <scope>NUCLEOTIDE SEQUENCE [LARGE SCALE GENOMIC DNA]</scope>
    <source>
        <strain evidence="1">wild type</strain>
    </source>
</reference>
<accession>H2XQG8</accession>
<reference evidence="2" key="1">
    <citation type="journal article" date="2002" name="Science">
        <title>The draft genome of Ciona intestinalis: insights into chordate and vertebrate origins.</title>
        <authorList>
            <person name="Dehal P."/>
            <person name="Satou Y."/>
            <person name="Campbell R.K."/>
            <person name="Chapman J."/>
            <person name="Degnan B."/>
            <person name="De Tomaso A."/>
            <person name="Davidson B."/>
            <person name="Di Gregorio A."/>
            <person name="Gelpke M."/>
            <person name="Goodstein D.M."/>
            <person name="Harafuji N."/>
            <person name="Hastings K.E."/>
            <person name="Ho I."/>
            <person name="Hotta K."/>
            <person name="Huang W."/>
            <person name="Kawashima T."/>
            <person name="Lemaire P."/>
            <person name="Martinez D."/>
            <person name="Meinertzhagen I.A."/>
            <person name="Necula S."/>
            <person name="Nonaka M."/>
            <person name="Putnam N."/>
            <person name="Rash S."/>
            <person name="Saiga H."/>
            <person name="Satake M."/>
            <person name="Terry A."/>
            <person name="Yamada L."/>
            <person name="Wang H.G."/>
            <person name="Awazu S."/>
            <person name="Azumi K."/>
            <person name="Boore J."/>
            <person name="Branno M."/>
            <person name="Chin-Bow S."/>
            <person name="DeSantis R."/>
            <person name="Doyle S."/>
            <person name="Francino P."/>
            <person name="Keys D.N."/>
            <person name="Haga S."/>
            <person name="Hayashi H."/>
            <person name="Hino K."/>
            <person name="Imai K.S."/>
            <person name="Inaba K."/>
            <person name="Kano S."/>
            <person name="Kobayashi K."/>
            <person name="Kobayashi M."/>
            <person name="Lee B.I."/>
            <person name="Makabe K.W."/>
            <person name="Manohar C."/>
            <person name="Matassi G."/>
            <person name="Medina M."/>
            <person name="Mochizuki Y."/>
            <person name="Mount S."/>
            <person name="Morishita T."/>
            <person name="Miura S."/>
            <person name="Nakayama A."/>
            <person name="Nishizaka S."/>
            <person name="Nomoto H."/>
            <person name="Ohta F."/>
            <person name="Oishi K."/>
            <person name="Rigoutsos I."/>
            <person name="Sano M."/>
            <person name="Sasaki A."/>
            <person name="Sasakura Y."/>
            <person name="Shoguchi E."/>
            <person name="Shin-i T."/>
            <person name="Spagnuolo A."/>
            <person name="Stainier D."/>
            <person name="Suzuki M.M."/>
            <person name="Tassy O."/>
            <person name="Takatori N."/>
            <person name="Tokuoka M."/>
            <person name="Yagi K."/>
            <person name="Yoshizaki F."/>
            <person name="Wada S."/>
            <person name="Zhang C."/>
            <person name="Hyatt P.D."/>
            <person name="Larimer F."/>
            <person name="Detter C."/>
            <person name="Doggett N."/>
            <person name="Glavina T."/>
            <person name="Hawkins T."/>
            <person name="Richardson P."/>
            <person name="Lucas S."/>
            <person name="Kohara Y."/>
            <person name="Levine M."/>
            <person name="Satoh N."/>
            <person name="Rokhsar D.S."/>
        </authorList>
    </citation>
    <scope>NUCLEOTIDE SEQUENCE [LARGE SCALE GENOMIC DNA]</scope>
</reference>
<reference evidence="1" key="3">
    <citation type="submission" date="2025-08" db="UniProtKB">
        <authorList>
            <consortium name="Ensembl"/>
        </authorList>
    </citation>
    <scope>IDENTIFICATION</scope>
</reference>
<reference evidence="1" key="4">
    <citation type="submission" date="2025-09" db="UniProtKB">
        <authorList>
            <consortium name="Ensembl"/>
        </authorList>
    </citation>
    <scope>IDENTIFICATION</scope>
</reference>
<dbReference type="InParanoid" id="H2XQG8"/>
<dbReference type="Proteomes" id="UP000008144">
    <property type="component" value="Chromosome 12"/>
</dbReference>
<evidence type="ECO:0000313" key="1">
    <source>
        <dbReference type="Ensembl" id="ENSCINP00000031902.1"/>
    </source>
</evidence>
<dbReference type="AlphaFoldDB" id="H2XQG8"/>
<name>H2XQG8_CIOIN</name>
<evidence type="ECO:0000313" key="2">
    <source>
        <dbReference type="Proteomes" id="UP000008144"/>
    </source>
</evidence>
<dbReference type="Ensembl" id="ENSCINT00000032421.1">
    <property type="protein sequence ID" value="ENSCINP00000031902.1"/>
    <property type="gene ID" value="ENSCING00000023964.1"/>
</dbReference>
<sequence>MYKVVSEATAVYCKTCLIIQARSSKHDEAAQTISNSCFVKLAARSVYKSSAQEMIINKPTN</sequence>
<proteinExistence type="predicted"/>